<proteinExistence type="predicted"/>
<accession>A0A0J1G468</accession>
<dbReference type="EMBL" id="AEJF01000056">
    <property type="protein sequence ID" value="KLU26983.1"/>
    <property type="molecule type" value="Genomic_DNA"/>
</dbReference>
<comment type="caution">
    <text evidence="1">The sequence shown here is derived from an EMBL/GenBank/DDBJ whole genome shotgun (WGS) entry which is preliminary data.</text>
</comment>
<dbReference type="OrthoDB" id="9127120at2"/>
<dbReference type="Proteomes" id="UP000035963">
    <property type="component" value="Unassembled WGS sequence"/>
</dbReference>
<protein>
    <submittedName>
        <fullName evidence="1">Uncharacterized protein</fullName>
    </submittedName>
</protein>
<dbReference type="PATRIC" id="fig|908627.4.peg.1413"/>
<evidence type="ECO:0000313" key="2">
    <source>
        <dbReference type="Proteomes" id="UP000035963"/>
    </source>
</evidence>
<organism evidence="1 2">
    <name type="scientific">Caballeronia mineralivorans PML1(12)</name>
    <dbReference type="NCBI Taxonomy" id="908627"/>
    <lineage>
        <taxon>Bacteria</taxon>
        <taxon>Pseudomonadati</taxon>
        <taxon>Pseudomonadota</taxon>
        <taxon>Betaproteobacteria</taxon>
        <taxon>Burkholderiales</taxon>
        <taxon>Burkholderiaceae</taxon>
        <taxon>Caballeronia</taxon>
    </lineage>
</organism>
<name>A0A0J1G468_9BURK</name>
<sequence>MEDFDETLYLVWRANLNVLAGSPAGGARIARMMSFSPSYMKLILAGRRDFSEEFVRGVETVTGLPPRWLDERRDRRDIPPETQRAMDEETPAAVFRGNAHPAPKRPVLRGPEPLLSQTEATRRIADQALQQVETHRRDQMFRRNRDLLLADLRRVERQLSMVQLDGINAKAEDLRASGKLDDPVKADLAGRIEQIDKHRAMLMQHVEKLAMLLAGLDE</sequence>
<evidence type="ECO:0000313" key="1">
    <source>
        <dbReference type="EMBL" id="KLU26983.1"/>
    </source>
</evidence>
<reference evidence="1 2" key="1">
    <citation type="journal article" date="2015" name="Genome Announc.">
        <title>Draft Genome Sequence of Burkholderia sp. Strain PML1(12), an Ectomycorrhizosphere-Inhabiting Bacterium with Effective Mineral-Weathering Ability.</title>
        <authorList>
            <person name="Uroz S."/>
            <person name="Oger P."/>
        </authorList>
    </citation>
    <scope>NUCLEOTIDE SEQUENCE [LARGE SCALE GENOMIC DNA]</scope>
    <source>
        <strain evidence="2">PML1(12)</strain>
    </source>
</reference>
<dbReference type="AlphaFoldDB" id="A0A0J1G468"/>
<dbReference type="RefSeq" id="WP_047845769.1">
    <property type="nucleotide sequence ID" value="NZ_AEJF01000056.1"/>
</dbReference>
<keyword evidence="2" id="KW-1185">Reference proteome</keyword>
<gene>
    <name evidence="1" type="ORF">EOS_06375</name>
</gene>